<evidence type="ECO:0000256" key="1">
    <source>
        <dbReference type="ARBA" id="ARBA00023015"/>
    </source>
</evidence>
<dbReference type="Pfam" id="PF09339">
    <property type="entry name" value="HTH_IclR"/>
    <property type="match status" value="1"/>
</dbReference>
<sequence length="250" mass="27466">MKTIRKIGTLLRQFTHSSPEHSLSDLARATGNSTSGTHDLVSGLVDIGMLQKIDRGRYRLGPLISSLHRVLEDNSALIRVSRPVLDALQDEYGETVHLTRHDKDRLLVLTAVEGKRNVRVTTSVLSPATALHDAPPGLLHLSTFLQHQRETYLEALPTVVRRAAREDLTRIQADGYCAGPIHHEDGVSCSAALIRNHANLPVGVISQSVPAERFDTQPRAFRNITLEAAHKISAALGRTGTVPFIRSNEH</sequence>
<dbReference type="Gene3D" id="3.30.450.40">
    <property type="match status" value="1"/>
</dbReference>
<keyword evidence="3" id="KW-0804">Transcription</keyword>
<feature type="domain" description="HTH iclR-type" evidence="4">
    <location>
        <begin position="1"/>
        <end position="62"/>
    </location>
</feature>
<dbReference type="Gene3D" id="1.10.10.10">
    <property type="entry name" value="Winged helix-like DNA-binding domain superfamily/Winged helix DNA-binding domain"/>
    <property type="match status" value="1"/>
</dbReference>
<dbReference type="InterPro" id="IPR050707">
    <property type="entry name" value="HTH_MetabolicPath_Reg"/>
</dbReference>
<dbReference type="InterPro" id="IPR029016">
    <property type="entry name" value="GAF-like_dom_sf"/>
</dbReference>
<gene>
    <name evidence="6" type="ORF">SAMN04488117_108142</name>
</gene>
<dbReference type="InterPro" id="IPR014757">
    <property type="entry name" value="Tscrpt_reg_IclR_C"/>
</dbReference>
<evidence type="ECO:0000313" key="7">
    <source>
        <dbReference type="Proteomes" id="UP000182284"/>
    </source>
</evidence>
<feature type="domain" description="IclR-ED" evidence="5">
    <location>
        <begin position="63"/>
        <end position="238"/>
    </location>
</feature>
<evidence type="ECO:0000259" key="5">
    <source>
        <dbReference type="PROSITE" id="PS51078"/>
    </source>
</evidence>
<dbReference type="EMBL" id="FNBL01000008">
    <property type="protein sequence ID" value="SDF89306.1"/>
    <property type="molecule type" value="Genomic_DNA"/>
</dbReference>
<keyword evidence="2" id="KW-0238">DNA-binding</keyword>
<organism evidence="6 7">
    <name type="scientific">Celeribacter baekdonensis</name>
    <dbReference type="NCBI Taxonomy" id="875171"/>
    <lineage>
        <taxon>Bacteria</taxon>
        <taxon>Pseudomonadati</taxon>
        <taxon>Pseudomonadota</taxon>
        <taxon>Alphaproteobacteria</taxon>
        <taxon>Rhodobacterales</taxon>
        <taxon>Roseobacteraceae</taxon>
        <taxon>Celeribacter</taxon>
    </lineage>
</organism>
<dbReference type="OrthoDB" id="6811967at2"/>
<accession>A0A1G7PSQ6</accession>
<dbReference type="PROSITE" id="PS51078">
    <property type="entry name" value="ICLR_ED"/>
    <property type="match status" value="1"/>
</dbReference>
<dbReference type="SMART" id="SM00346">
    <property type="entry name" value="HTH_ICLR"/>
    <property type="match status" value="1"/>
</dbReference>
<dbReference type="GO" id="GO:0003677">
    <property type="term" value="F:DNA binding"/>
    <property type="evidence" value="ECO:0007669"/>
    <property type="project" value="UniProtKB-KW"/>
</dbReference>
<reference evidence="6 7" key="1">
    <citation type="submission" date="2016-10" db="EMBL/GenBank/DDBJ databases">
        <authorList>
            <person name="de Groot N.N."/>
        </authorList>
    </citation>
    <scope>NUCLEOTIDE SEQUENCE [LARGE SCALE GENOMIC DNA]</scope>
    <source>
        <strain evidence="6 7">DSM 27375</strain>
    </source>
</reference>
<dbReference type="PANTHER" id="PTHR30136:SF35">
    <property type="entry name" value="HTH-TYPE TRANSCRIPTIONAL REGULATOR RV1719"/>
    <property type="match status" value="1"/>
</dbReference>
<dbReference type="PANTHER" id="PTHR30136">
    <property type="entry name" value="HELIX-TURN-HELIX TRANSCRIPTIONAL REGULATOR, ICLR FAMILY"/>
    <property type="match status" value="1"/>
</dbReference>
<dbReference type="InterPro" id="IPR005471">
    <property type="entry name" value="Tscrpt_reg_IclR_N"/>
</dbReference>
<evidence type="ECO:0000256" key="3">
    <source>
        <dbReference type="ARBA" id="ARBA00023163"/>
    </source>
</evidence>
<dbReference type="SUPFAM" id="SSF55781">
    <property type="entry name" value="GAF domain-like"/>
    <property type="match status" value="1"/>
</dbReference>
<dbReference type="RefSeq" id="WP_074645975.1">
    <property type="nucleotide sequence ID" value="NZ_FNBL01000008.1"/>
</dbReference>
<keyword evidence="1" id="KW-0805">Transcription regulation</keyword>
<dbReference type="GO" id="GO:0045892">
    <property type="term" value="P:negative regulation of DNA-templated transcription"/>
    <property type="evidence" value="ECO:0007669"/>
    <property type="project" value="TreeGrafter"/>
</dbReference>
<dbReference type="InterPro" id="IPR036390">
    <property type="entry name" value="WH_DNA-bd_sf"/>
</dbReference>
<dbReference type="InterPro" id="IPR036388">
    <property type="entry name" value="WH-like_DNA-bd_sf"/>
</dbReference>
<dbReference type="PROSITE" id="PS51077">
    <property type="entry name" value="HTH_ICLR"/>
    <property type="match status" value="1"/>
</dbReference>
<dbReference type="AlphaFoldDB" id="A0A1G7PSQ6"/>
<proteinExistence type="predicted"/>
<evidence type="ECO:0000313" key="6">
    <source>
        <dbReference type="EMBL" id="SDF89306.1"/>
    </source>
</evidence>
<protein>
    <submittedName>
        <fullName evidence="6">Transcriptional regulator, IclR family</fullName>
    </submittedName>
</protein>
<dbReference type="Proteomes" id="UP000182284">
    <property type="component" value="Unassembled WGS sequence"/>
</dbReference>
<evidence type="ECO:0000256" key="2">
    <source>
        <dbReference type="ARBA" id="ARBA00023125"/>
    </source>
</evidence>
<dbReference type="Pfam" id="PF01614">
    <property type="entry name" value="IclR_C"/>
    <property type="match status" value="1"/>
</dbReference>
<dbReference type="GO" id="GO:0003700">
    <property type="term" value="F:DNA-binding transcription factor activity"/>
    <property type="evidence" value="ECO:0007669"/>
    <property type="project" value="TreeGrafter"/>
</dbReference>
<evidence type="ECO:0000259" key="4">
    <source>
        <dbReference type="PROSITE" id="PS51077"/>
    </source>
</evidence>
<name>A0A1G7PSQ6_9RHOB</name>
<dbReference type="SUPFAM" id="SSF46785">
    <property type="entry name" value="Winged helix' DNA-binding domain"/>
    <property type="match status" value="1"/>
</dbReference>